<proteinExistence type="predicted"/>
<evidence type="ECO:0000313" key="1">
    <source>
        <dbReference type="EMBL" id="SOC53921.1"/>
    </source>
</evidence>
<name>A0A285VMW6_9GAMM</name>
<dbReference type="AlphaFoldDB" id="A0A285VMW6"/>
<accession>A0A285VMW6</accession>
<dbReference type="OrthoDB" id="9848899at2"/>
<dbReference type="RefSeq" id="WP_143748573.1">
    <property type="nucleotide sequence ID" value="NZ_OBQJ01000003.1"/>
</dbReference>
<dbReference type="EMBL" id="OBQJ01000003">
    <property type="protein sequence ID" value="SOC53921.1"/>
    <property type="molecule type" value="Genomic_DNA"/>
</dbReference>
<dbReference type="Proteomes" id="UP000219023">
    <property type="component" value="Unassembled WGS sequence"/>
</dbReference>
<gene>
    <name evidence="1" type="ORF">SAMN05421509_10315</name>
</gene>
<organism evidence="1 2">
    <name type="scientific">Chromohalobacter canadensis</name>
    <dbReference type="NCBI Taxonomy" id="141389"/>
    <lineage>
        <taxon>Bacteria</taxon>
        <taxon>Pseudomonadati</taxon>
        <taxon>Pseudomonadota</taxon>
        <taxon>Gammaproteobacteria</taxon>
        <taxon>Oceanospirillales</taxon>
        <taxon>Halomonadaceae</taxon>
        <taxon>Chromohalobacter</taxon>
    </lineage>
</organism>
<evidence type="ECO:0000313" key="2">
    <source>
        <dbReference type="Proteomes" id="UP000219023"/>
    </source>
</evidence>
<reference evidence="1 2" key="1">
    <citation type="submission" date="2017-08" db="EMBL/GenBank/DDBJ databases">
        <authorList>
            <person name="de Groot N.N."/>
        </authorList>
    </citation>
    <scope>NUCLEOTIDE SEQUENCE [LARGE SCALE GENOMIC DNA]</scope>
    <source>
        <strain evidence="1 2">USBA 855</strain>
    </source>
</reference>
<sequence>MERAIINNIPREVLNSASQTLSILSKARCVKSYSFPKETRYKLLFPWPSYPLEDKESPDWLAEKGIAYDKKTKVKSYEVSHSDYKKKEKISIKELDQIELCRDIIVSLILSQIPTSNIVIEAFWDQEKKPKVDHPISTSDIERLRDFSRHSDSMLGFHHPSIDYKYKIPAYAGEVLFQEMGLFGNAKILPADRALSTGAKTDESGISKRFIVHQGNKGFLEKVMQSTIHSVSAIVAGQTWPESLKEKRENHITQPHCK</sequence>
<protein>
    <submittedName>
        <fullName evidence="1">Uncharacterized protein</fullName>
    </submittedName>
</protein>